<reference evidence="5 6" key="1">
    <citation type="submission" date="2020-01" db="EMBL/GenBank/DDBJ databases">
        <authorList>
            <person name="Gupta K D."/>
        </authorList>
    </citation>
    <scope>NUCLEOTIDE SEQUENCE [LARGE SCALE GENOMIC DNA]</scope>
</reference>
<feature type="DNA-binding region" description="Homeobox" evidence="1">
    <location>
        <begin position="11"/>
        <end position="70"/>
    </location>
</feature>
<keyword evidence="1 2" id="KW-0371">Homeobox</keyword>
<dbReference type="Gene3D" id="1.10.10.60">
    <property type="entry name" value="Homeodomain-like"/>
    <property type="match status" value="1"/>
</dbReference>
<keyword evidence="6" id="KW-1185">Reference proteome</keyword>
<comment type="subcellular location">
    <subcellularLocation>
        <location evidence="1 2">Nucleus</location>
    </subcellularLocation>
</comment>
<dbReference type="PROSITE" id="PS50071">
    <property type="entry name" value="HOMEOBOX_2"/>
    <property type="match status" value="1"/>
</dbReference>
<feature type="compositionally biased region" description="Low complexity" evidence="3">
    <location>
        <begin position="135"/>
        <end position="148"/>
    </location>
</feature>
<feature type="compositionally biased region" description="Polar residues" evidence="3">
    <location>
        <begin position="120"/>
        <end position="134"/>
    </location>
</feature>
<feature type="compositionally biased region" description="Basic residues" evidence="3">
    <location>
        <begin position="65"/>
        <end position="82"/>
    </location>
</feature>
<comment type="caution">
    <text evidence="5">The sequence shown here is derived from an EMBL/GenBank/DDBJ whole genome shotgun (WGS) entry which is preliminary data.</text>
</comment>
<evidence type="ECO:0000256" key="3">
    <source>
        <dbReference type="SAM" id="MobiDB-lite"/>
    </source>
</evidence>
<sequence length="271" mass="29448">MDDRQSKGKKSREFRRRASPGQVETLEKVYAEKNTPDPLQMIELAETLDLAVDWLYNWFYRRKHKDGRRANQQRRNRGKKNSTVKSDKAEGSSLVAAAEGSCAKKRKAKAKKNAAPATKPQNSPVQGAVAQSTGSASPSAPEMAPAPSNRHSHQPVHPNLAPETNAAAASPWFSPASEGHRASVDIASAPHLSFLAMEPPAIPASFFTGEMPLEIFGQGPLHLSSDAAFFPSENPMAGMDVSLMHYLGHESTLQGLIDGWLEGYRPVEGIL</sequence>
<gene>
    <name evidence="5" type="ORF">AAE3_LOCUS1461</name>
</gene>
<feature type="region of interest" description="Disordered" evidence="3">
    <location>
        <begin position="1"/>
        <end position="36"/>
    </location>
</feature>
<feature type="region of interest" description="Disordered" evidence="3">
    <location>
        <begin position="65"/>
        <end position="162"/>
    </location>
</feature>
<dbReference type="InterPro" id="IPR001356">
    <property type="entry name" value="HD"/>
</dbReference>
<dbReference type="Proteomes" id="UP000467700">
    <property type="component" value="Unassembled WGS sequence"/>
</dbReference>
<dbReference type="GO" id="GO:0003677">
    <property type="term" value="F:DNA binding"/>
    <property type="evidence" value="ECO:0007669"/>
    <property type="project" value="UniProtKB-UniRule"/>
</dbReference>
<keyword evidence="1 2" id="KW-0238">DNA-binding</keyword>
<dbReference type="AlphaFoldDB" id="A0A8S0W6D5"/>
<evidence type="ECO:0000259" key="4">
    <source>
        <dbReference type="PROSITE" id="PS50071"/>
    </source>
</evidence>
<dbReference type="GO" id="GO:0005634">
    <property type="term" value="C:nucleus"/>
    <property type="evidence" value="ECO:0007669"/>
    <property type="project" value="UniProtKB-SubCell"/>
</dbReference>
<dbReference type="SMART" id="SM00389">
    <property type="entry name" value="HOX"/>
    <property type="match status" value="1"/>
</dbReference>
<feature type="domain" description="Homeobox" evidence="4">
    <location>
        <begin position="9"/>
        <end position="69"/>
    </location>
</feature>
<dbReference type="PANTHER" id="PTHR36968">
    <property type="entry name" value="HOMEOBOX-DDT DOMAIN PROTEIN RLT2"/>
    <property type="match status" value="1"/>
</dbReference>
<dbReference type="OrthoDB" id="10340166at2759"/>
<proteinExistence type="predicted"/>
<dbReference type="InterPro" id="IPR044977">
    <property type="entry name" value="RLT1-3"/>
</dbReference>
<dbReference type="EMBL" id="CACVBS010000013">
    <property type="protein sequence ID" value="CAA7259010.1"/>
    <property type="molecule type" value="Genomic_DNA"/>
</dbReference>
<feature type="compositionally biased region" description="Basic residues" evidence="3">
    <location>
        <begin position="7"/>
        <end position="18"/>
    </location>
</feature>
<evidence type="ECO:0000256" key="2">
    <source>
        <dbReference type="RuleBase" id="RU000682"/>
    </source>
</evidence>
<dbReference type="PANTHER" id="PTHR36968:SF5">
    <property type="entry name" value="HOMEOBOX-DDT DOMAIN PROTEIN RLT2"/>
    <property type="match status" value="1"/>
</dbReference>
<protein>
    <recommendedName>
        <fullName evidence="4">Homeobox domain-containing protein</fullName>
    </recommendedName>
</protein>
<organism evidence="5 6">
    <name type="scientific">Cyclocybe aegerita</name>
    <name type="common">Black poplar mushroom</name>
    <name type="synonym">Agrocybe aegerita</name>
    <dbReference type="NCBI Taxonomy" id="1973307"/>
    <lineage>
        <taxon>Eukaryota</taxon>
        <taxon>Fungi</taxon>
        <taxon>Dikarya</taxon>
        <taxon>Basidiomycota</taxon>
        <taxon>Agaricomycotina</taxon>
        <taxon>Agaricomycetes</taxon>
        <taxon>Agaricomycetidae</taxon>
        <taxon>Agaricales</taxon>
        <taxon>Agaricineae</taxon>
        <taxon>Bolbitiaceae</taxon>
        <taxon>Cyclocybe</taxon>
    </lineage>
</organism>
<evidence type="ECO:0000256" key="1">
    <source>
        <dbReference type="PROSITE-ProRule" id="PRU00108"/>
    </source>
</evidence>
<accession>A0A8S0W6D5</accession>
<name>A0A8S0W6D5_CYCAE</name>
<dbReference type="Pfam" id="PF00046">
    <property type="entry name" value="Homeodomain"/>
    <property type="match status" value="1"/>
</dbReference>
<dbReference type="InterPro" id="IPR009057">
    <property type="entry name" value="Homeodomain-like_sf"/>
</dbReference>
<feature type="compositionally biased region" description="Basic and acidic residues" evidence="3">
    <location>
        <begin position="25"/>
        <end position="35"/>
    </location>
</feature>
<dbReference type="CDD" id="cd00086">
    <property type="entry name" value="homeodomain"/>
    <property type="match status" value="1"/>
</dbReference>
<evidence type="ECO:0000313" key="5">
    <source>
        <dbReference type="EMBL" id="CAA7259010.1"/>
    </source>
</evidence>
<dbReference type="SUPFAM" id="SSF46689">
    <property type="entry name" value="Homeodomain-like"/>
    <property type="match status" value="1"/>
</dbReference>
<keyword evidence="1 2" id="KW-0539">Nucleus</keyword>
<evidence type="ECO:0000313" key="6">
    <source>
        <dbReference type="Proteomes" id="UP000467700"/>
    </source>
</evidence>
<feature type="compositionally biased region" description="Basic residues" evidence="3">
    <location>
        <begin position="103"/>
        <end position="112"/>
    </location>
</feature>
<dbReference type="GO" id="GO:0006357">
    <property type="term" value="P:regulation of transcription by RNA polymerase II"/>
    <property type="evidence" value="ECO:0007669"/>
    <property type="project" value="InterPro"/>
</dbReference>